<comment type="caution">
    <text evidence="3">The sequence shown here is derived from an EMBL/GenBank/DDBJ whole genome shotgun (WGS) entry which is preliminary data.</text>
</comment>
<evidence type="ECO:0000259" key="2">
    <source>
        <dbReference type="PROSITE" id="PS50853"/>
    </source>
</evidence>
<proteinExistence type="predicted"/>
<sequence>MAQLGNPVKIKRLTIQSQAPGTNLIYLDNIRLEPSFSLSVSNVATTSLRLSWTTPSGNASAYEVYQDGNLLNGNVTATSLDVTGLTCGTAYAFAVTAKDAAGNVVANSVPTSATTTFCPGSSTVDMIYDEALNPGWQEWSWSLKTNYANPNPVKVGQKSASLTYTDGWGGWSLFRSTHLIPTPQTTIRFWLYATTNKTIAVTTNAENESGASRTVSFQPTPNVWQEVVITMAQLGNPAKIKRLTVQSQASGANLIYVDNVRIETPNGAARLSASSEVPPEGEMTVSPNPATGPVRVQILTTEAEAGTLTVLNPVGLVAYRQSVQTRIGRNEYLLDVGRLAPGAYLVTWQTATKKLVKRLIVAN</sequence>
<dbReference type="Gene3D" id="2.60.120.430">
    <property type="entry name" value="Galactose-binding lectin"/>
    <property type="match status" value="1"/>
</dbReference>
<evidence type="ECO:0000313" key="4">
    <source>
        <dbReference type="Proteomes" id="UP000283523"/>
    </source>
</evidence>
<dbReference type="InterPro" id="IPR013783">
    <property type="entry name" value="Ig-like_fold"/>
</dbReference>
<dbReference type="Gene3D" id="2.60.40.10">
    <property type="entry name" value="Immunoglobulins"/>
    <property type="match status" value="1"/>
</dbReference>
<accession>A0A418MK82</accession>
<dbReference type="Proteomes" id="UP000283523">
    <property type="component" value="Unassembled WGS sequence"/>
</dbReference>
<dbReference type="SUPFAM" id="SSF49265">
    <property type="entry name" value="Fibronectin type III"/>
    <property type="match status" value="1"/>
</dbReference>
<gene>
    <name evidence="3" type="ORF">DYU11_01520</name>
</gene>
<dbReference type="InterPro" id="IPR003961">
    <property type="entry name" value="FN3_dom"/>
</dbReference>
<dbReference type="Pfam" id="PF18962">
    <property type="entry name" value="Por_Secre_tail"/>
    <property type="match status" value="1"/>
</dbReference>
<dbReference type="SUPFAM" id="SSF49785">
    <property type="entry name" value="Galactose-binding domain-like"/>
    <property type="match status" value="1"/>
</dbReference>
<feature type="region of interest" description="Disordered" evidence="1">
    <location>
        <begin position="271"/>
        <end position="291"/>
    </location>
</feature>
<protein>
    <recommendedName>
        <fullName evidence="2">Fibronectin type-III domain-containing protein</fullName>
    </recommendedName>
</protein>
<feature type="domain" description="Fibronectin type-III" evidence="2">
    <location>
        <begin position="34"/>
        <end position="121"/>
    </location>
</feature>
<keyword evidence="4" id="KW-1185">Reference proteome</keyword>
<name>A0A418MK82_9BACT</name>
<dbReference type="PROSITE" id="PS50853">
    <property type="entry name" value="FN3"/>
    <property type="match status" value="1"/>
</dbReference>
<reference evidence="3 4" key="1">
    <citation type="submission" date="2018-08" db="EMBL/GenBank/DDBJ databases">
        <title>Fibrisoma montanum sp. nov., isolated from Danxia mountain soil.</title>
        <authorList>
            <person name="Huang Y."/>
        </authorList>
    </citation>
    <scope>NUCLEOTIDE SEQUENCE [LARGE SCALE GENOMIC DNA]</scope>
    <source>
        <strain evidence="3 4">HYT19</strain>
    </source>
</reference>
<dbReference type="InterPro" id="IPR036116">
    <property type="entry name" value="FN3_sf"/>
</dbReference>
<dbReference type="InterPro" id="IPR008979">
    <property type="entry name" value="Galactose-bd-like_sf"/>
</dbReference>
<dbReference type="InterPro" id="IPR026444">
    <property type="entry name" value="Secre_tail"/>
</dbReference>
<dbReference type="Pfam" id="PF00041">
    <property type="entry name" value="fn3"/>
    <property type="match status" value="1"/>
</dbReference>
<dbReference type="CDD" id="cd00063">
    <property type="entry name" value="FN3"/>
    <property type="match status" value="1"/>
</dbReference>
<dbReference type="SMART" id="SM00060">
    <property type="entry name" value="FN3"/>
    <property type="match status" value="1"/>
</dbReference>
<evidence type="ECO:0000313" key="3">
    <source>
        <dbReference type="EMBL" id="RIV27832.1"/>
    </source>
</evidence>
<evidence type="ECO:0000256" key="1">
    <source>
        <dbReference type="SAM" id="MobiDB-lite"/>
    </source>
</evidence>
<organism evidence="3 4">
    <name type="scientific">Fibrisoma montanum</name>
    <dbReference type="NCBI Taxonomy" id="2305895"/>
    <lineage>
        <taxon>Bacteria</taxon>
        <taxon>Pseudomonadati</taxon>
        <taxon>Bacteroidota</taxon>
        <taxon>Cytophagia</taxon>
        <taxon>Cytophagales</taxon>
        <taxon>Spirosomataceae</taxon>
        <taxon>Fibrisoma</taxon>
    </lineage>
</organism>
<dbReference type="AlphaFoldDB" id="A0A418MK82"/>
<dbReference type="EMBL" id="QXED01000001">
    <property type="protein sequence ID" value="RIV27832.1"/>
    <property type="molecule type" value="Genomic_DNA"/>
</dbReference>